<reference evidence="4 5" key="1">
    <citation type="submission" date="2015-01" db="EMBL/GenBank/DDBJ databases">
        <title>Draft genome of the acidophilic iron oxidizer Ferrimicrobium acidiphilum strain T23.</title>
        <authorList>
            <person name="Poehlein A."/>
            <person name="Eisen S."/>
            <person name="Schloemann M."/>
            <person name="Johnson B.D."/>
            <person name="Daniel R."/>
            <person name="Muehling M."/>
        </authorList>
    </citation>
    <scope>NUCLEOTIDE SEQUENCE [LARGE SCALE GENOMIC DNA]</scope>
    <source>
        <strain evidence="4 5">T23</strain>
    </source>
</reference>
<feature type="domain" description="Transposase InsH N-terminal" evidence="3">
    <location>
        <begin position="43"/>
        <end position="136"/>
    </location>
</feature>
<dbReference type="InterPro" id="IPR047629">
    <property type="entry name" value="IS1182_transpos"/>
</dbReference>
<feature type="compositionally biased region" description="Polar residues" evidence="1">
    <location>
        <begin position="293"/>
        <end position="324"/>
    </location>
</feature>
<accession>A0A0D8FRZ7</accession>
<dbReference type="GO" id="GO:0004803">
    <property type="term" value="F:transposase activity"/>
    <property type="evidence" value="ECO:0007669"/>
    <property type="project" value="InterPro"/>
</dbReference>
<dbReference type="Pfam" id="PF05598">
    <property type="entry name" value="DUF772"/>
    <property type="match status" value="1"/>
</dbReference>
<dbReference type="PATRIC" id="fig|1121877.4.peg.2655"/>
<dbReference type="AlphaFoldDB" id="A0A0D8FRZ7"/>
<name>A0A0D8FRZ7_9ACTN</name>
<dbReference type="EMBL" id="JXUW01000026">
    <property type="protein sequence ID" value="KJE75906.1"/>
    <property type="molecule type" value="Genomic_DNA"/>
</dbReference>
<evidence type="ECO:0000259" key="2">
    <source>
        <dbReference type="Pfam" id="PF01609"/>
    </source>
</evidence>
<dbReference type="eggNOG" id="COG3666">
    <property type="taxonomic scope" value="Bacteria"/>
</dbReference>
<evidence type="ECO:0000313" key="4">
    <source>
        <dbReference type="EMBL" id="KJE75906.1"/>
    </source>
</evidence>
<feature type="region of interest" description="Disordered" evidence="1">
    <location>
        <begin position="245"/>
        <end position="269"/>
    </location>
</feature>
<dbReference type="PANTHER" id="PTHR33408:SF2">
    <property type="entry name" value="TRANSPOSASE DDE DOMAIN-CONTAINING PROTEIN"/>
    <property type="match status" value="1"/>
</dbReference>
<protein>
    <submittedName>
        <fullName evidence="4">Transposase DDE domain protein</fullName>
    </submittedName>
</protein>
<evidence type="ECO:0000313" key="5">
    <source>
        <dbReference type="Proteomes" id="UP000032336"/>
    </source>
</evidence>
<dbReference type="Pfam" id="PF01609">
    <property type="entry name" value="DDE_Tnp_1"/>
    <property type="match status" value="1"/>
</dbReference>
<organism evidence="4 5">
    <name type="scientific">Ferrimicrobium acidiphilum DSM 19497</name>
    <dbReference type="NCBI Taxonomy" id="1121877"/>
    <lineage>
        <taxon>Bacteria</taxon>
        <taxon>Bacillati</taxon>
        <taxon>Actinomycetota</taxon>
        <taxon>Acidimicrobiia</taxon>
        <taxon>Acidimicrobiales</taxon>
        <taxon>Acidimicrobiaceae</taxon>
        <taxon>Ferrimicrobium</taxon>
    </lineage>
</organism>
<proteinExistence type="predicted"/>
<feature type="domain" description="Transposase IS4-like" evidence="2">
    <location>
        <begin position="306"/>
        <end position="503"/>
    </location>
</feature>
<dbReference type="NCBIfam" id="NF033551">
    <property type="entry name" value="transpos_IS1182"/>
    <property type="match status" value="1"/>
</dbReference>
<gene>
    <name evidence="4" type="ORF">FEAC_23880</name>
</gene>
<feature type="region of interest" description="Disordered" evidence="1">
    <location>
        <begin position="292"/>
        <end position="329"/>
    </location>
</feature>
<evidence type="ECO:0000259" key="3">
    <source>
        <dbReference type="Pfam" id="PF05598"/>
    </source>
</evidence>
<comment type="caution">
    <text evidence="4">The sequence shown here is derived from an EMBL/GenBank/DDBJ whole genome shotgun (WGS) entry which is preliminary data.</text>
</comment>
<dbReference type="InterPro" id="IPR002559">
    <property type="entry name" value="Transposase_11"/>
</dbReference>
<keyword evidence="5" id="KW-1185">Reference proteome</keyword>
<dbReference type="GO" id="GO:0006313">
    <property type="term" value="P:DNA transposition"/>
    <property type="evidence" value="ECO:0007669"/>
    <property type="project" value="InterPro"/>
</dbReference>
<evidence type="ECO:0000256" key="1">
    <source>
        <dbReference type="SAM" id="MobiDB-lite"/>
    </source>
</evidence>
<dbReference type="InterPro" id="IPR008490">
    <property type="entry name" value="Transposase_InsH_N"/>
</dbReference>
<sequence>MSCDDVTMVPTQEQLVPRGKTRIRSTKTFRSYDQDQMLLMPPSLDDWLPDDHTARFISEVVDELLDLSDIYDSYAEASGAPPYDPAMMLKLLLYAYSTGVTSSREMERRCCVDIAFRWLSANTTPDYRSLARFRRRHEAALGDLFGQVLVLCCEAGLVTLGRVALDGTKLRARASRRKSMSYERLGPRIEEIEAQVATMLAEAEATDSAEDEAYGVDKRGDEIPEELRRRETRIAKMRQAKEAIEAEARVKADRHTKATTSKKAELNKQAPTNTVAKTETTVVDDDAKVAGSTKATTETVSPASTDTDATQTPIRPNPKAQRSFTDPDSRMMKTNDGFQFAYNAQAVVDEGSQVIVTTKVTQAATDVNELIPMIEATTTSLKAANITRSPRVYLADAGYCSEANLGHITKFDINALVATGRMKHNECVSDSPRGRIPKNATRRERMARRLRTKSGRIDYARRKAIVEPVFGQMKVRQKAGHLRLRGLQGAETEWTLHSICHNLRKLSNARVNAGLAMA</sequence>
<feature type="compositionally biased region" description="Basic and acidic residues" evidence="1">
    <location>
        <begin position="245"/>
        <end position="266"/>
    </location>
</feature>
<dbReference type="PANTHER" id="PTHR33408">
    <property type="entry name" value="TRANSPOSASE"/>
    <property type="match status" value="1"/>
</dbReference>
<dbReference type="Proteomes" id="UP000032336">
    <property type="component" value="Unassembled WGS sequence"/>
</dbReference>
<dbReference type="GO" id="GO:0003677">
    <property type="term" value="F:DNA binding"/>
    <property type="evidence" value="ECO:0007669"/>
    <property type="project" value="InterPro"/>
</dbReference>